<dbReference type="InterPro" id="IPR052048">
    <property type="entry name" value="ST_Response_Regulator"/>
</dbReference>
<dbReference type="InterPro" id="IPR001610">
    <property type="entry name" value="PAC"/>
</dbReference>
<protein>
    <submittedName>
        <fullName evidence="4">Putative PAS/PAC sensor protein</fullName>
    </submittedName>
</protein>
<evidence type="ECO:0000313" key="4">
    <source>
        <dbReference type="EMBL" id="KXS30920.1"/>
    </source>
</evidence>
<feature type="domain" description="Response regulatory" evidence="2">
    <location>
        <begin position="11"/>
        <end position="126"/>
    </location>
</feature>
<organism evidence="4 5">
    <name type="scientific">Candidatus Gallionella acididurans</name>
    <dbReference type="NCBI Taxonomy" id="1796491"/>
    <lineage>
        <taxon>Bacteria</taxon>
        <taxon>Pseudomonadati</taxon>
        <taxon>Pseudomonadota</taxon>
        <taxon>Betaproteobacteria</taxon>
        <taxon>Nitrosomonadales</taxon>
        <taxon>Gallionellaceae</taxon>
        <taxon>Gallionella</taxon>
    </lineage>
</organism>
<keyword evidence="1" id="KW-0597">Phosphoprotein</keyword>
<accession>A0A139BPL4</accession>
<dbReference type="Gene3D" id="3.30.450.20">
    <property type="entry name" value="PAS domain"/>
    <property type="match status" value="1"/>
</dbReference>
<dbReference type="Proteomes" id="UP000070578">
    <property type="component" value="Unassembled WGS sequence"/>
</dbReference>
<dbReference type="SUPFAM" id="SSF52172">
    <property type="entry name" value="CheY-like"/>
    <property type="match status" value="1"/>
</dbReference>
<dbReference type="NCBIfam" id="TIGR00229">
    <property type="entry name" value="sensory_box"/>
    <property type="match status" value="1"/>
</dbReference>
<dbReference type="EMBL" id="LSLI01000120">
    <property type="protein sequence ID" value="KXS30920.1"/>
    <property type="molecule type" value="Genomic_DNA"/>
</dbReference>
<reference evidence="4 5" key="1">
    <citation type="submission" date="2016-02" db="EMBL/GenBank/DDBJ databases">
        <authorList>
            <person name="Wen L."/>
            <person name="He K."/>
            <person name="Yang H."/>
        </authorList>
    </citation>
    <scope>NUCLEOTIDE SEQUENCE [LARGE SCALE GENOMIC DNA]</scope>
    <source>
        <strain evidence="4">ShG14-8</strain>
    </source>
</reference>
<dbReference type="SMART" id="SM00448">
    <property type="entry name" value="REC"/>
    <property type="match status" value="1"/>
</dbReference>
<evidence type="ECO:0000259" key="3">
    <source>
        <dbReference type="PROSITE" id="PS50112"/>
    </source>
</evidence>
<dbReference type="Pfam" id="PF13426">
    <property type="entry name" value="PAS_9"/>
    <property type="match status" value="1"/>
</dbReference>
<sequence>MISKQEILNASILIVDDQQPNVLLLQELLRDVGYTCIVSTTDPAAVCELYRKNRYDLILLDLLMPGMDGFQVMEAIREIETDGYLPVLVITAQPDHKLRALTAGAKDFIAKPFDLVEVQTRIHNMLEVRLLYRKLENYNKVLEQKVLERTAELRASEARFRRLTELSSDWYWEQDENGHFTKIFGPVLEMLGIRIDDVLGKTRDDRGAVWNETEREMLEANLAARRPFLDFVYSRTNPDGSLQHLMVSGEPMFDSSGRFTGYRGVGKDVTGSVLSDNASPPNLKTVSK</sequence>
<feature type="domain" description="PAS" evidence="3">
    <location>
        <begin position="156"/>
        <end position="202"/>
    </location>
</feature>
<evidence type="ECO:0000259" key="2">
    <source>
        <dbReference type="PROSITE" id="PS50110"/>
    </source>
</evidence>
<dbReference type="PANTHER" id="PTHR43228">
    <property type="entry name" value="TWO-COMPONENT RESPONSE REGULATOR"/>
    <property type="match status" value="1"/>
</dbReference>
<dbReference type="Pfam" id="PF00072">
    <property type="entry name" value="Response_reg"/>
    <property type="match status" value="1"/>
</dbReference>
<dbReference type="InterPro" id="IPR035965">
    <property type="entry name" value="PAS-like_dom_sf"/>
</dbReference>
<reference evidence="4 5" key="2">
    <citation type="submission" date="2016-03" db="EMBL/GenBank/DDBJ databases">
        <title>New uncultured bacterium of the family Gallionellaceae from acid mine drainage: description and reconstruction of genome based on metagenomic analysis of microbial community.</title>
        <authorList>
            <person name="Kadnikov V."/>
            <person name="Ivasenko D."/>
            <person name="Beletsky A."/>
            <person name="Mardanov A."/>
            <person name="Danilova E."/>
            <person name="Pimenov N."/>
            <person name="Karnachuk O."/>
            <person name="Ravin N."/>
        </authorList>
    </citation>
    <scope>NUCLEOTIDE SEQUENCE [LARGE SCALE GENOMIC DNA]</scope>
    <source>
        <strain evidence="4">ShG14-8</strain>
    </source>
</reference>
<dbReference type="SUPFAM" id="SSF55785">
    <property type="entry name" value="PYP-like sensor domain (PAS domain)"/>
    <property type="match status" value="1"/>
</dbReference>
<dbReference type="GO" id="GO:0000160">
    <property type="term" value="P:phosphorelay signal transduction system"/>
    <property type="evidence" value="ECO:0007669"/>
    <property type="project" value="InterPro"/>
</dbReference>
<dbReference type="InterPro" id="IPR001789">
    <property type="entry name" value="Sig_transdc_resp-reg_receiver"/>
</dbReference>
<dbReference type="AlphaFoldDB" id="A0A139BPL4"/>
<dbReference type="PROSITE" id="PS50112">
    <property type="entry name" value="PAS"/>
    <property type="match status" value="1"/>
</dbReference>
<gene>
    <name evidence="4" type="ORF">AWT59_2957</name>
</gene>
<comment type="caution">
    <text evidence="4">The sequence shown here is derived from an EMBL/GenBank/DDBJ whole genome shotgun (WGS) entry which is preliminary data.</text>
</comment>
<dbReference type="InterPro" id="IPR000014">
    <property type="entry name" value="PAS"/>
</dbReference>
<dbReference type="PROSITE" id="PS50110">
    <property type="entry name" value="RESPONSE_REGULATORY"/>
    <property type="match status" value="1"/>
</dbReference>
<proteinExistence type="predicted"/>
<feature type="modified residue" description="4-aspartylphosphate" evidence="1">
    <location>
        <position position="61"/>
    </location>
</feature>
<dbReference type="Gene3D" id="3.40.50.2300">
    <property type="match status" value="1"/>
</dbReference>
<evidence type="ECO:0000313" key="5">
    <source>
        <dbReference type="Proteomes" id="UP000070578"/>
    </source>
</evidence>
<dbReference type="PATRIC" id="fig|1796491.3.peg.3242"/>
<dbReference type="SMART" id="SM00086">
    <property type="entry name" value="PAC"/>
    <property type="match status" value="1"/>
</dbReference>
<dbReference type="CDD" id="cd17551">
    <property type="entry name" value="REC_RpfG-like"/>
    <property type="match status" value="1"/>
</dbReference>
<evidence type="ECO:0000256" key="1">
    <source>
        <dbReference type="PROSITE-ProRule" id="PRU00169"/>
    </source>
</evidence>
<dbReference type="PANTHER" id="PTHR43228:SF1">
    <property type="entry name" value="TWO-COMPONENT RESPONSE REGULATOR ARR22"/>
    <property type="match status" value="1"/>
</dbReference>
<dbReference type="InterPro" id="IPR011006">
    <property type="entry name" value="CheY-like_superfamily"/>
</dbReference>
<name>A0A139BPL4_9PROT</name>